<evidence type="ECO:0000256" key="2">
    <source>
        <dbReference type="ARBA" id="ARBA00022679"/>
    </source>
</evidence>
<keyword evidence="6" id="KW-0443">Lipid metabolism</keyword>
<dbReference type="EMBL" id="CAEZUE010000089">
    <property type="protein sequence ID" value="CAB4595131.1"/>
    <property type="molecule type" value="Genomic_DNA"/>
</dbReference>
<evidence type="ECO:0000313" key="9">
    <source>
        <dbReference type="EMBL" id="CAB4595131.1"/>
    </source>
</evidence>
<evidence type="ECO:0000256" key="7">
    <source>
        <dbReference type="ARBA" id="ARBA00023160"/>
    </source>
</evidence>
<keyword evidence="7" id="KW-0275">Fatty acid biosynthesis</keyword>
<dbReference type="Pfam" id="PF01648">
    <property type="entry name" value="ACPS"/>
    <property type="match status" value="1"/>
</dbReference>
<gene>
    <name evidence="9" type="ORF">UFOPK1788_00748</name>
</gene>
<evidence type="ECO:0000256" key="4">
    <source>
        <dbReference type="ARBA" id="ARBA00022832"/>
    </source>
</evidence>
<keyword evidence="3" id="KW-0479">Metal-binding</keyword>
<evidence type="ECO:0000256" key="3">
    <source>
        <dbReference type="ARBA" id="ARBA00022723"/>
    </source>
</evidence>
<dbReference type="AlphaFoldDB" id="A0A6J6G262"/>
<dbReference type="InterPro" id="IPR008278">
    <property type="entry name" value="4-PPantetheinyl_Trfase_dom"/>
</dbReference>
<evidence type="ECO:0000256" key="6">
    <source>
        <dbReference type="ARBA" id="ARBA00023098"/>
    </source>
</evidence>
<dbReference type="SUPFAM" id="SSF56214">
    <property type="entry name" value="4'-phosphopantetheinyl transferase"/>
    <property type="match status" value="1"/>
</dbReference>
<dbReference type="GO" id="GO:0000287">
    <property type="term" value="F:magnesium ion binding"/>
    <property type="evidence" value="ECO:0007669"/>
    <property type="project" value="InterPro"/>
</dbReference>
<dbReference type="NCBIfam" id="TIGR00556">
    <property type="entry name" value="pantethn_trn"/>
    <property type="match status" value="1"/>
</dbReference>
<keyword evidence="4" id="KW-0276">Fatty acid metabolism</keyword>
<proteinExistence type="inferred from homology"/>
<dbReference type="InterPro" id="IPR004568">
    <property type="entry name" value="Ppantetheine-prot_Trfase_dom"/>
</dbReference>
<feature type="domain" description="4'-phosphopantetheinyl transferase" evidence="8">
    <location>
        <begin position="7"/>
        <end position="80"/>
    </location>
</feature>
<organism evidence="9">
    <name type="scientific">freshwater metagenome</name>
    <dbReference type="NCBI Taxonomy" id="449393"/>
    <lineage>
        <taxon>unclassified sequences</taxon>
        <taxon>metagenomes</taxon>
        <taxon>ecological metagenomes</taxon>
    </lineage>
</organism>
<evidence type="ECO:0000256" key="1">
    <source>
        <dbReference type="ARBA" id="ARBA00022516"/>
    </source>
</evidence>
<dbReference type="NCBIfam" id="NF000832">
    <property type="entry name" value="PRK00070.3-2"/>
    <property type="match status" value="1"/>
</dbReference>
<dbReference type="Gene3D" id="3.90.470.20">
    <property type="entry name" value="4'-phosphopantetheinyl transferase domain"/>
    <property type="match status" value="1"/>
</dbReference>
<reference evidence="9" key="1">
    <citation type="submission" date="2020-05" db="EMBL/GenBank/DDBJ databases">
        <authorList>
            <person name="Chiriac C."/>
            <person name="Salcher M."/>
            <person name="Ghai R."/>
            <person name="Kavagutti S V."/>
        </authorList>
    </citation>
    <scope>NUCLEOTIDE SEQUENCE</scope>
</reference>
<evidence type="ECO:0000256" key="5">
    <source>
        <dbReference type="ARBA" id="ARBA00022842"/>
    </source>
</evidence>
<name>A0A6J6G262_9ZZZZ</name>
<dbReference type="InterPro" id="IPR037143">
    <property type="entry name" value="4-PPantetheinyl_Trfase_dom_sf"/>
</dbReference>
<dbReference type="GO" id="GO:0006633">
    <property type="term" value="P:fatty acid biosynthetic process"/>
    <property type="evidence" value="ECO:0007669"/>
    <property type="project" value="UniProtKB-KW"/>
</dbReference>
<accession>A0A6J6G262</accession>
<protein>
    <submittedName>
        <fullName evidence="9">Unannotated protein</fullName>
    </submittedName>
</protein>
<evidence type="ECO:0000259" key="8">
    <source>
        <dbReference type="Pfam" id="PF01648"/>
    </source>
</evidence>
<sequence>MAIVGHGVDIVDVARFAAKIEATPRLAERLFTPTEQTFPTDSLAARFAAKEALIKALGGSTDFSFVDVEIPRGDGRPEFVLTGNIATAVSSLGIVLHLSLSHDGGFAIASVIAESS</sequence>
<dbReference type="NCBIfam" id="TIGR00516">
    <property type="entry name" value="acpS"/>
    <property type="match status" value="1"/>
</dbReference>
<keyword evidence="5" id="KW-0460">Magnesium</keyword>
<keyword evidence="1" id="KW-0444">Lipid biosynthesis</keyword>
<dbReference type="HAMAP" id="MF_00101">
    <property type="entry name" value="AcpS"/>
    <property type="match status" value="1"/>
</dbReference>
<dbReference type="GO" id="GO:0008897">
    <property type="term" value="F:holo-[acyl-carrier-protein] synthase activity"/>
    <property type="evidence" value="ECO:0007669"/>
    <property type="project" value="InterPro"/>
</dbReference>
<keyword evidence="2" id="KW-0808">Transferase</keyword>
<dbReference type="InterPro" id="IPR002582">
    <property type="entry name" value="ACPS"/>
</dbReference>